<name>A0A9R1VMD0_LACSA</name>
<sequence>MNMHVVAHSSSYANVLKGQGAVKPNKGLVPECILQGHEIYNPLSSIVSVFGKLRDIRMIPKLGILLKEEGFPEIVIKRVILLELVGLACCAWNDVAVKKSASMWGEVCFIEEDEDAPLAVKQVAYFDDDVNDFIDVENGDKVDEGQENSFSMDNTPTNGVRGFGFVDRKGRFFQTNSKRKDDGVVDRSSCLPNVSVTRGVVENKCNLVKPSTDMESELQGDSPYLVDNVEWEGVAESPSQPLGCRRHQSSTSYRSSKILRKKVPVVVDDIEDVLKKYFEMGGLIGWINEVPFFKYMWNHSFLKRNWVKALCLQFGVSFLGSQETRMTQVDLFKIKSMWGNYRFGFASSSARGRPGGILSVWDTNVLTKTSVTCTSNVVTVGGLWIPFNINCFMVNIYAPRDLVGKQHLWGYLSALMRRNGGNYVLFGDFNVVREASERLGSIFCSTFAQYFNGFIEYDGRINVPMVGKRFTRFDAIGAKISKLDQFLVSNAVYDCFDHLQVLVLDWKWSDRCPILLHSNMVNFGPSPFKFFNSWLSLEGFADVVKGVMADFVSDSSWSKFVVFKNKLKYHAGAFPRSSLVPETHTQQLIRSWNAETKSAVYLSSNQLLGRFVEIDNFIDDGEESDDHIRERRGILGYLANLEEVRSLDVAQKVKSTWVVEGDENFAFFHALLKKRRRQLMIKGVTIDGKWISEPASIKMAFFDFYAAYDSVSWEYLDKVMGFLGFGDKWRAWIRGLCSNARSSMLINGSHTDEFHLFRGLRPGDHISLFLFIIVMEGLHIALEDAVVEGVFRGAPVGSNECSVADQVWSRVRHWLHLDLPVFSSICDIMDWVDSRLTAHTERPIVELVFIYL</sequence>
<dbReference type="EMBL" id="NBSK02000004">
    <property type="protein sequence ID" value="KAJ0208910.1"/>
    <property type="molecule type" value="Genomic_DNA"/>
</dbReference>
<dbReference type="PANTHER" id="PTHR33710">
    <property type="entry name" value="BNAC02G09200D PROTEIN"/>
    <property type="match status" value="1"/>
</dbReference>
<dbReference type="AlphaFoldDB" id="A0A9R1VMD0"/>
<keyword evidence="2" id="KW-1185">Reference proteome</keyword>
<dbReference type="InterPro" id="IPR036691">
    <property type="entry name" value="Endo/exonu/phosph_ase_sf"/>
</dbReference>
<dbReference type="SUPFAM" id="SSF56219">
    <property type="entry name" value="DNase I-like"/>
    <property type="match status" value="1"/>
</dbReference>
<accession>A0A9R1VMD0</accession>
<evidence type="ECO:0000313" key="1">
    <source>
        <dbReference type="EMBL" id="KAJ0208910.1"/>
    </source>
</evidence>
<dbReference type="Proteomes" id="UP000235145">
    <property type="component" value="Unassembled WGS sequence"/>
</dbReference>
<proteinExistence type="predicted"/>
<comment type="caution">
    <text evidence="1">The sequence shown here is derived from an EMBL/GenBank/DDBJ whole genome shotgun (WGS) entry which is preliminary data.</text>
</comment>
<protein>
    <recommendedName>
        <fullName evidence="3">Reverse transcriptase domain-containing protein</fullName>
    </recommendedName>
</protein>
<organism evidence="1 2">
    <name type="scientific">Lactuca sativa</name>
    <name type="common">Garden lettuce</name>
    <dbReference type="NCBI Taxonomy" id="4236"/>
    <lineage>
        <taxon>Eukaryota</taxon>
        <taxon>Viridiplantae</taxon>
        <taxon>Streptophyta</taxon>
        <taxon>Embryophyta</taxon>
        <taxon>Tracheophyta</taxon>
        <taxon>Spermatophyta</taxon>
        <taxon>Magnoliopsida</taxon>
        <taxon>eudicotyledons</taxon>
        <taxon>Gunneridae</taxon>
        <taxon>Pentapetalae</taxon>
        <taxon>asterids</taxon>
        <taxon>campanulids</taxon>
        <taxon>Asterales</taxon>
        <taxon>Asteraceae</taxon>
        <taxon>Cichorioideae</taxon>
        <taxon>Cichorieae</taxon>
        <taxon>Lactucinae</taxon>
        <taxon>Lactuca</taxon>
    </lineage>
</organism>
<gene>
    <name evidence="1" type="ORF">LSAT_V11C400195770</name>
</gene>
<evidence type="ECO:0000313" key="2">
    <source>
        <dbReference type="Proteomes" id="UP000235145"/>
    </source>
</evidence>
<evidence type="ECO:0008006" key="3">
    <source>
        <dbReference type="Google" id="ProtNLM"/>
    </source>
</evidence>
<reference evidence="1 2" key="1">
    <citation type="journal article" date="2017" name="Nat. Commun.">
        <title>Genome assembly with in vitro proximity ligation data and whole-genome triplication in lettuce.</title>
        <authorList>
            <person name="Reyes-Chin-Wo S."/>
            <person name="Wang Z."/>
            <person name="Yang X."/>
            <person name="Kozik A."/>
            <person name="Arikit S."/>
            <person name="Song C."/>
            <person name="Xia L."/>
            <person name="Froenicke L."/>
            <person name="Lavelle D.O."/>
            <person name="Truco M.J."/>
            <person name="Xia R."/>
            <person name="Zhu S."/>
            <person name="Xu C."/>
            <person name="Xu H."/>
            <person name="Xu X."/>
            <person name="Cox K."/>
            <person name="Korf I."/>
            <person name="Meyers B.C."/>
            <person name="Michelmore R.W."/>
        </authorList>
    </citation>
    <scope>NUCLEOTIDE SEQUENCE [LARGE SCALE GENOMIC DNA]</scope>
    <source>
        <strain evidence="2">cv. Salinas</strain>
        <tissue evidence="1">Seedlings</tissue>
    </source>
</reference>
<dbReference type="Gene3D" id="3.60.10.10">
    <property type="entry name" value="Endonuclease/exonuclease/phosphatase"/>
    <property type="match status" value="1"/>
</dbReference>
<dbReference type="PANTHER" id="PTHR33710:SF64">
    <property type="entry name" value="ENDONUCLEASE_EXONUCLEASE_PHOSPHATASE DOMAIN-CONTAINING PROTEIN"/>
    <property type="match status" value="1"/>
</dbReference>